<keyword evidence="5" id="KW-0573">Peptidoglycan synthesis</keyword>
<sequence>MKYIESRMGKIILMVCWIAYLFFCIQPVHIMAATNNNYTVEDDIWADTPSIIGESGIVMEVSTGTILFEKNIHDTHYPASITKIMTALLAIENCEMDEIVTIPPEAVYMEDKGTHIALDAGEQLTVEECLYAILLASANDAAYALAEHVGGTYENFICMMNAKANEIGCQNTNFTNPHGLPDENHVTSAYDMALITRAALQYDMFQTVSGAFYYEIPPTEHQKDLICMNNHHKMIGKTNFHNEEVFAGKNGYTNAAGHTLVTCAKRDDMAIICVVMKDQEEYVYQDTLDLLEYGLGDFSKVKISEDKTYYEDMLKRENPIFKNCVISEFNANSLYVILPKEISVTDLNIKFDYGGGERVTTQYFFENHLVGQLEFMVQGIQAESDNLENEVKSQVFENTENKSLFFKCSYIILAIIVGIFAVGVILKVSIEKHRSKNRLDSRWKRKNIRRKRR</sequence>
<keyword evidence="12" id="KW-0645">Protease</keyword>
<evidence type="ECO:0000256" key="10">
    <source>
        <dbReference type="SAM" id="Phobius"/>
    </source>
</evidence>
<name>A0A6N2ZAA6_MEDGN</name>
<dbReference type="GO" id="GO:0006508">
    <property type="term" value="P:proteolysis"/>
    <property type="evidence" value="ECO:0007669"/>
    <property type="project" value="InterPro"/>
</dbReference>
<keyword evidence="10" id="KW-0472">Membrane</keyword>
<dbReference type="GO" id="GO:0071555">
    <property type="term" value="P:cell wall organization"/>
    <property type="evidence" value="ECO:0007669"/>
    <property type="project" value="UniProtKB-KW"/>
</dbReference>
<evidence type="ECO:0000256" key="6">
    <source>
        <dbReference type="ARBA" id="ARBA00023316"/>
    </source>
</evidence>
<keyword evidence="12" id="KW-0121">Carboxypeptidase</keyword>
<evidence type="ECO:0000256" key="8">
    <source>
        <dbReference type="PIRSR" id="PIRSR618044-2"/>
    </source>
</evidence>
<evidence type="ECO:0000256" key="9">
    <source>
        <dbReference type="RuleBase" id="RU004016"/>
    </source>
</evidence>
<evidence type="ECO:0000256" key="3">
    <source>
        <dbReference type="ARBA" id="ARBA00022801"/>
    </source>
</evidence>
<protein>
    <submittedName>
        <fullName evidence="12">D-alanyl-D-alanine carboxypeptidase DacB</fullName>
        <ecNumber evidence="12">3.4.16.4</ecNumber>
    </submittedName>
</protein>
<evidence type="ECO:0000313" key="12">
    <source>
        <dbReference type="EMBL" id="VYT76575.1"/>
    </source>
</evidence>
<feature type="active site" description="Proton acceptor" evidence="7">
    <location>
        <position position="83"/>
    </location>
</feature>
<accession>A0A6N2ZAA6</accession>
<feature type="transmembrane region" description="Helical" evidence="10">
    <location>
        <begin position="12"/>
        <end position="32"/>
    </location>
</feature>
<dbReference type="GO" id="GO:0008360">
    <property type="term" value="P:regulation of cell shape"/>
    <property type="evidence" value="ECO:0007669"/>
    <property type="project" value="UniProtKB-KW"/>
</dbReference>
<dbReference type="SUPFAM" id="SSF56601">
    <property type="entry name" value="beta-lactamase/transpeptidase-like"/>
    <property type="match status" value="1"/>
</dbReference>
<keyword evidence="3 12" id="KW-0378">Hydrolase</keyword>
<feature type="active site" evidence="7">
    <location>
        <position position="137"/>
    </location>
</feature>
<proteinExistence type="inferred from homology"/>
<feature type="transmembrane region" description="Helical" evidence="10">
    <location>
        <begin position="410"/>
        <end position="430"/>
    </location>
</feature>
<dbReference type="Pfam" id="PF00768">
    <property type="entry name" value="Peptidase_S11"/>
    <property type="match status" value="1"/>
</dbReference>
<dbReference type="InterPro" id="IPR018044">
    <property type="entry name" value="Peptidase_S11"/>
</dbReference>
<dbReference type="PRINTS" id="PR00725">
    <property type="entry name" value="DADACBPTASE1"/>
</dbReference>
<evidence type="ECO:0000256" key="2">
    <source>
        <dbReference type="ARBA" id="ARBA00022729"/>
    </source>
</evidence>
<dbReference type="EMBL" id="CACRUU010000021">
    <property type="protein sequence ID" value="VYT76575.1"/>
    <property type="molecule type" value="Genomic_DNA"/>
</dbReference>
<feature type="binding site" evidence="8">
    <location>
        <position position="249"/>
    </location>
    <ligand>
        <name>substrate</name>
    </ligand>
</feature>
<dbReference type="RefSeq" id="WP_156733575.1">
    <property type="nucleotide sequence ID" value="NZ_CACRUU010000021.1"/>
</dbReference>
<evidence type="ECO:0000256" key="7">
    <source>
        <dbReference type="PIRSR" id="PIRSR618044-1"/>
    </source>
</evidence>
<evidence type="ECO:0000256" key="4">
    <source>
        <dbReference type="ARBA" id="ARBA00022960"/>
    </source>
</evidence>
<feature type="domain" description="Peptidase S11 D-alanyl-D-alanine carboxypeptidase A N-terminal" evidence="11">
    <location>
        <begin position="47"/>
        <end position="279"/>
    </location>
</feature>
<dbReference type="PANTHER" id="PTHR21581:SF6">
    <property type="entry name" value="TRAFFICKING PROTEIN PARTICLE COMPLEX SUBUNIT 12"/>
    <property type="match status" value="1"/>
</dbReference>
<reference evidence="12" key="1">
    <citation type="submission" date="2019-11" db="EMBL/GenBank/DDBJ databases">
        <authorList>
            <person name="Feng L."/>
        </authorList>
    </citation>
    <scope>NUCLEOTIDE SEQUENCE</scope>
    <source>
        <strain evidence="12">RgnavusLFYP36</strain>
    </source>
</reference>
<dbReference type="EC" id="3.4.16.4" evidence="12"/>
<dbReference type="GO" id="GO:0009252">
    <property type="term" value="P:peptidoglycan biosynthetic process"/>
    <property type="evidence" value="ECO:0007669"/>
    <property type="project" value="UniProtKB-KW"/>
</dbReference>
<dbReference type="InterPro" id="IPR001967">
    <property type="entry name" value="Peptidase_S11_N"/>
</dbReference>
<evidence type="ECO:0000256" key="1">
    <source>
        <dbReference type="ARBA" id="ARBA00007164"/>
    </source>
</evidence>
<keyword evidence="4" id="KW-0133">Cell shape</keyword>
<evidence type="ECO:0000256" key="5">
    <source>
        <dbReference type="ARBA" id="ARBA00022984"/>
    </source>
</evidence>
<evidence type="ECO:0000259" key="11">
    <source>
        <dbReference type="Pfam" id="PF00768"/>
    </source>
</evidence>
<dbReference type="Gene3D" id="3.40.710.10">
    <property type="entry name" value="DD-peptidase/beta-lactamase superfamily"/>
    <property type="match status" value="1"/>
</dbReference>
<keyword evidence="10" id="KW-0812">Transmembrane</keyword>
<dbReference type="PANTHER" id="PTHR21581">
    <property type="entry name" value="D-ALANYL-D-ALANINE CARBOXYPEPTIDASE"/>
    <property type="match status" value="1"/>
</dbReference>
<feature type="active site" description="Acyl-ester intermediate" evidence="7">
    <location>
        <position position="80"/>
    </location>
</feature>
<keyword evidence="10" id="KW-1133">Transmembrane helix</keyword>
<dbReference type="AlphaFoldDB" id="A0A6N2ZAA6"/>
<comment type="similarity">
    <text evidence="1 9">Belongs to the peptidase S11 family.</text>
</comment>
<gene>
    <name evidence="12" type="primary">dacB_4</name>
    <name evidence="12" type="ORF">RGLFYP36_03149</name>
</gene>
<dbReference type="InterPro" id="IPR012338">
    <property type="entry name" value="Beta-lactam/transpept-like"/>
</dbReference>
<dbReference type="GO" id="GO:0009002">
    <property type="term" value="F:serine-type D-Ala-D-Ala carboxypeptidase activity"/>
    <property type="evidence" value="ECO:0007669"/>
    <property type="project" value="UniProtKB-EC"/>
</dbReference>
<organism evidence="12">
    <name type="scientific">Mediterraneibacter gnavus</name>
    <name type="common">Ruminococcus gnavus</name>
    <dbReference type="NCBI Taxonomy" id="33038"/>
    <lineage>
        <taxon>Bacteria</taxon>
        <taxon>Bacillati</taxon>
        <taxon>Bacillota</taxon>
        <taxon>Clostridia</taxon>
        <taxon>Lachnospirales</taxon>
        <taxon>Lachnospiraceae</taxon>
        <taxon>Mediterraneibacter</taxon>
    </lineage>
</organism>
<keyword evidence="2" id="KW-0732">Signal</keyword>
<keyword evidence="6" id="KW-0961">Cell wall biogenesis/degradation</keyword>